<dbReference type="SUPFAM" id="SSF55347">
    <property type="entry name" value="Glyceraldehyde-3-phosphate dehydrogenase-like, C-terminal domain"/>
    <property type="match status" value="1"/>
</dbReference>
<evidence type="ECO:0000256" key="3">
    <source>
        <dbReference type="ARBA" id="ARBA00005117"/>
    </source>
</evidence>
<proteinExistence type="inferred from homology"/>
<comment type="similarity">
    <text evidence="4">Belongs to the myo-inositol 1-phosphate synthase family.</text>
</comment>
<dbReference type="InterPro" id="IPR013021">
    <property type="entry name" value="Myo-inos-1-P_Synthase_GAPDH"/>
</dbReference>
<dbReference type="AlphaFoldDB" id="F0YCZ2"/>
<evidence type="ECO:0000256" key="4">
    <source>
        <dbReference type="ARBA" id="ARBA00010813"/>
    </source>
</evidence>
<sequence length="411" mass="43926">MVAVPTLARLLAILAFHHATARIGNHARPLQLRGGAKKLRGGSEDEAPAPRKVGCLIVGLGGNNGCTVLAGLVANRRRLAWEGQKRRIDADWGGCLTQRGDLAEKMASFEHAAVGGWDVRPTKLGAALLAARIVDTDLARLVEAELDAVEVMPGVYDERYVGESQRATATHTKQGLATAKEKVDALRADIRRFKEAHGVDGHCTVIWSASVEPPSLLPEAAVATADALLDMLAGPLEYDAPPSLLYAVAAALEGCSFVNGGSQDTVCDGLAELCERKGAYALGTDFKAGQTKFKTCAVEYLENNGFTVKVVASSNHLGNNDMRNLALGTPTQARTNAAKLRVKSSIFKPGVDHHVSVQYAPFIGDEKRDFVEYTSEAFLGQLHTMATYTRCSDSVLCAPLLVDATVLLDFF</sequence>
<dbReference type="InterPro" id="IPR036291">
    <property type="entry name" value="NAD(P)-bd_dom_sf"/>
</dbReference>
<keyword evidence="7" id="KW-0732">Signal</keyword>
<name>F0YCZ2_AURAN</name>
<keyword evidence="10" id="KW-1185">Reference proteome</keyword>
<evidence type="ECO:0000256" key="5">
    <source>
        <dbReference type="ARBA" id="ARBA00012125"/>
    </source>
</evidence>
<dbReference type="SUPFAM" id="SSF51735">
    <property type="entry name" value="NAD(P)-binding Rossmann-fold domains"/>
    <property type="match status" value="1"/>
</dbReference>
<dbReference type="OrthoDB" id="2887at2759"/>
<dbReference type="Gene3D" id="3.30.360.10">
    <property type="entry name" value="Dihydrodipicolinate Reductase, domain 2"/>
    <property type="match status" value="1"/>
</dbReference>
<dbReference type="UniPathway" id="UPA00823">
    <property type="reaction ID" value="UER00787"/>
</dbReference>
<evidence type="ECO:0000256" key="1">
    <source>
        <dbReference type="ARBA" id="ARBA00000113"/>
    </source>
</evidence>
<dbReference type="FunCoup" id="F0YCZ2">
    <property type="interactions" value="109"/>
</dbReference>
<dbReference type="RefSeq" id="XP_009038210.1">
    <property type="nucleotide sequence ID" value="XM_009039962.1"/>
</dbReference>
<dbReference type="GO" id="GO:0008654">
    <property type="term" value="P:phospholipid biosynthetic process"/>
    <property type="evidence" value="ECO:0007669"/>
    <property type="project" value="InterPro"/>
</dbReference>
<dbReference type="Gene3D" id="3.40.50.720">
    <property type="entry name" value="NAD(P)-binding Rossmann-like Domain"/>
    <property type="match status" value="1"/>
</dbReference>
<dbReference type="KEGG" id="aaf:AURANDRAFT_28436"/>
<evidence type="ECO:0000259" key="8">
    <source>
        <dbReference type="Pfam" id="PF01658"/>
    </source>
</evidence>
<evidence type="ECO:0000256" key="2">
    <source>
        <dbReference type="ARBA" id="ARBA00001911"/>
    </source>
</evidence>
<evidence type="ECO:0000313" key="10">
    <source>
        <dbReference type="Proteomes" id="UP000002729"/>
    </source>
</evidence>
<dbReference type="GO" id="GO:0006021">
    <property type="term" value="P:inositol biosynthetic process"/>
    <property type="evidence" value="ECO:0007669"/>
    <property type="project" value="UniProtKB-UniPathway"/>
</dbReference>
<dbReference type="OMA" id="MQVGWGG"/>
<dbReference type="EC" id="5.5.1.4" evidence="5"/>
<gene>
    <name evidence="9" type="ORF">AURANDRAFT_28436</name>
</gene>
<dbReference type="PANTHER" id="PTHR11510">
    <property type="entry name" value="MYO-INOSITOL-1 PHOSPHATE SYNTHASE"/>
    <property type="match status" value="1"/>
</dbReference>
<dbReference type="Pfam" id="PF07994">
    <property type="entry name" value="NAD_binding_5"/>
    <property type="match status" value="1"/>
</dbReference>
<dbReference type="eggNOG" id="KOG0693">
    <property type="taxonomic scope" value="Eukaryota"/>
</dbReference>
<feature type="signal peptide" evidence="7">
    <location>
        <begin position="1"/>
        <end position="21"/>
    </location>
</feature>
<dbReference type="Proteomes" id="UP000002729">
    <property type="component" value="Unassembled WGS sequence"/>
</dbReference>
<protein>
    <recommendedName>
        <fullName evidence="5">inositol-3-phosphate synthase</fullName>
        <ecNumber evidence="5">5.5.1.4</ecNumber>
    </recommendedName>
</protein>
<dbReference type="Pfam" id="PF01658">
    <property type="entry name" value="Inos-1-P_synth"/>
    <property type="match status" value="1"/>
</dbReference>
<dbReference type="EMBL" id="GL833132">
    <property type="protein sequence ID" value="EGB06969.1"/>
    <property type="molecule type" value="Genomic_DNA"/>
</dbReference>
<feature type="non-terminal residue" evidence="9">
    <location>
        <position position="411"/>
    </location>
</feature>
<dbReference type="GeneID" id="20220536"/>
<accession>F0YCZ2</accession>
<feature type="chain" id="PRO_5003262917" description="inositol-3-phosphate synthase" evidence="7">
    <location>
        <begin position="22"/>
        <end position="411"/>
    </location>
</feature>
<comment type="cofactor">
    <cofactor evidence="2">
        <name>NAD(+)</name>
        <dbReference type="ChEBI" id="CHEBI:57540"/>
    </cofactor>
</comment>
<reference evidence="9 10" key="1">
    <citation type="journal article" date="2011" name="Proc. Natl. Acad. Sci. U.S.A.">
        <title>Niche of harmful alga Aureococcus anophagefferens revealed through ecogenomics.</title>
        <authorList>
            <person name="Gobler C.J."/>
            <person name="Berry D.L."/>
            <person name="Dyhrman S.T."/>
            <person name="Wilhelm S.W."/>
            <person name="Salamov A."/>
            <person name="Lobanov A.V."/>
            <person name="Zhang Y."/>
            <person name="Collier J.L."/>
            <person name="Wurch L.L."/>
            <person name="Kustka A.B."/>
            <person name="Dill B.D."/>
            <person name="Shah M."/>
            <person name="VerBerkmoes N.C."/>
            <person name="Kuo A."/>
            <person name="Terry A."/>
            <person name="Pangilinan J."/>
            <person name="Lindquist E.A."/>
            <person name="Lucas S."/>
            <person name="Paulsen I.T."/>
            <person name="Hattenrath-Lehmann T.K."/>
            <person name="Talmage S.C."/>
            <person name="Walker E.A."/>
            <person name="Koch F."/>
            <person name="Burson A.M."/>
            <person name="Marcoval M.A."/>
            <person name="Tang Y.Z."/>
            <person name="Lecleir G.R."/>
            <person name="Coyne K.J."/>
            <person name="Berg G.M."/>
            <person name="Bertrand E.M."/>
            <person name="Saito M.A."/>
            <person name="Gladyshev V.N."/>
            <person name="Grigoriev I.V."/>
        </authorList>
    </citation>
    <scope>NUCLEOTIDE SEQUENCE [LARGE SCALE GENOMIC DNA]</scope>
    <source>
        <strain evidence="10">CCMP 1984</strain>
    </source>
</reference>
<evidence type="ECO:0000313" key="9">
    <source>
        <dbReference type="EMBL" id="EGB06969.1"/>
    </source>
</evidence>
<keyword evidence="6" id="KW-0398">Inositol biosynthesis</keyword>
<feature type="domain" description="Myo-inositol-1-phosphate synthase GAPDH-like" evidence="8">
    <location>
        <begin position="289"/>
        <end position="394"/>
    </location>
</feature>
<evidence type="ECO:0000256" key="7">
    <source>
        <dbReference type="SAM" id="SignalP"/>
    </source>
</evidence>
<evidence type="ECO:0000256" key="6">
    <source>
        <dbReference type="ARBA" id="ARBA00022550"/>
    </source>
</evidence>
<dbReference type="InParanoid" id="F0YCZ2"/>
<comment type="catalytic activity">
    <reaction evidence="1">
        <text>D-glucose 6-phosphate = 1D-myo-inositol 3-phosphate</text>
        <dbReference type="Rhea" id="RHEA:10716"/>
        <dbReference type="ChEBI" id="CHEBI:58401"/>
        <dbReference type="ChEBI" id="CHEBI:61548"/>
        <dbReference type="EC" id="5.5.1.4"/>
    </reaction>
</comment>
<comment type="pathway">
    <text evidence="3">Polyol metabolism; myo-inositol biosynthesis; myo-inositol from D-glucose 6-phosphate: step 1/2.</text>
</comment>
<organism evidence="10">
    <name type="scientific">Aureococcus anophagefferens</name>
    <name type="common">Harmful bloom alga</name>
    <dbReference type="NCBI Taxonomy" id="44056"/>
    <lineage>
        <taxon>Eukaryota</taxon>
        <taxon>Sar</taxon>
        <taxon>Stramenopiles</taxon>
        <taxon>Ochrophyta</taxon>
        <taxon>Pelagophyceae</taxon>
        <taxon>Pelagomonadales</taxon>
        <taxon>Pelagomonadaceae</taxon>
        <taxon>Aureococcus</taxon>
    </lineage>
</organism>
<dbReference type="InterPro" id="IPR002587">
    <property type="entry name" value="Myo-inos-1-P_Synthase"/>
</dbReference>
<dbReference type="GO" id="GO:0004512">
    <property type="term" value="F:inositol-3-phosphate synthase activity"/>
    <property type="evidence" value="ECO:0007669"/>
    <property type="project" value="UniProtKB-EC"/>
</dbReference>